<dbReference type="Proteomes" id="UP001408789">
    <property type="component" value="Unassembled WGS sequence"/>
</dbReference>
<evidence type="ECO:0000313" key="1">
    <source>
        <dbReference type="EMBL" id="KAK9053286.1"/>
    </source>
</evidence>
<reference evidence="1 2" key="1">
    <citation type="submission" date="2024-04" db="EMBL/GenBank/DDBJ databases">
        <title>The reference genome of an endangered Asteraceae, Deinandra increscens subsp. villosa, native to the Central Coast of California.</title>
        <authorList>
            <person name="Guilliams M."/>
            <person name="Hasenstab-Lehman K."/>
            <person name="Meyer R."/>
            <person name="Mcevoy S."/>
        </authorList>
    </citation>
    <scope>NUCLEOTIDE SEQUENCE [LARGE SCALE GENOMIC DNA]</scope>
    <source>
        <tissue evidence="1">Leaf</tissue>
    </source>
</reference>
<dbReference type="EMBL" id="JBCNJP010000027">
    <property type="protein sequence ID" value="KAK9053286.1"/>
    <property type="molecule type" value="Genomic_DNA"/>
</dbReference>
<organism evidence="1 2">
    <name type="scientific">Deinandra increscens subsp. villosa</name>
    <dbReference type="NCBI Taxonomy" id="3103831"/>
    <lineage>
        <taxon>Eukaryota</taxon>
        <taxon>Viridiplantae</taxon>
        <taxon>Streptophyta</taxon>
        <taxon>Embryophyta</taxon>
        <taxon>Tracheophyta</taxon>
        <taxon>Spermatophyta</taxon>
        <taxon>Magnoliopsida</taxon>
        <taxon>eudicotyledons</taxon>
        <taxon>Gunneridae</taxon>
        <taxon>Pentapetalae</taxon>
        <taxon>asterids</taxon>
        <taxon>campanulids</taxon>
        <taxon>Asterales</taxon>
        <taxon>Asteraceae</taxon>
        <taxon>Asteroideae</taxon>
        <taxon>Heliantheae alliance</taxon>
        <taxon>Madieae</taxon>
        <taxon>Madiinae</taxon>
        <taxon>Deinandra</taxon>
    </lineage>
</organism>
<name>A0AAP0CC98_9ASTR</name>
<gene>
    <name evidence="1" type="ORF">SSX86_029919</name>
</gene>
<sequence>MYLELAQYSTCRFSEEEIDDVNRAWREAERKSAKRFKNNGWKNESAGGNIQVDLEARILLRASFWTEDFVQASSSRLCGKVQKLDEIGVAELLVKKTMEAVVTMYAATSSHILCCHGCMYFDFESMSGSTPFQTRVVLVFGVRPLPGATHDIAGFKIFAKELDPNMVVLMAARAFRVENQSVIDDAMVGIYPHHSNSDSCLSVENHTDFV</sequence>
<proteinExistence type="predicted"/>
<comment type="caution">
    <text evidence="1">The sequence shown here is derived from an EMBL/GenBank/DDBJ whole genome shotgun (WGS) entry which is preliminary data.</text>
</comment>
<protein>
    <submittedName>
        <fullName evidence="1">Uncharacterized protein</fullName>
    </submittedName>
</protein>
<dbReference type="AlphaFoldDB" id="A0AAP0CC98"/>
<accession>A0AAP0CC98</accession>
<keyword evidence="2" id="KW-1185">Reference proteome</keyword>
<evidence type="ECO:0000313" key="2">
    <source>
        <dbReference type="Proteomes" id="UP001408789"/>
    </source>
</evidence>